<dbReference type="EMBL" id="CM045758">
    <property type="protein sequence ID" value="KAI8031790.1"/>
    <property type="molecule type" value="Genomic_DNA"/>
</dbReference>
<proteinExistence type="predicted"/>
<dbReference type="Proteomes" id="UP001060215">
    <property type="component" value="Chromosome 1"/>
</dbReference>
<reference evidence="1 2" key="1">
    <citation type="journal article" date="2022" name="Plant J.">
        <title>Chromosome-level genome of Camellia lanceoleosa provides a valuable resource for understanding genome evolution and self-incompatibility.</title>
        <authorList>
            <person name="Gong W."/>
            <person name="Xiao S."/>
            <person name="Wang L."/>
            <person name="Liao Z."/>
            <person name="Chang Y."/>
            <person name="Mo W."/>
            <person name="Hu G."/>
            <person name="Li W."/>
            <person name="Zhao G."/>
            <person name="Zhu H."/>
            <person name="Hu X."/>
            <person name="Ji K."/>
            <person name="Xiang X."/>
            <person name="Song Q."/>
            <person name="Yuan D."/>
            <person name="Jin S."/>
            <person name="Zhang L."/>
        </authorList>
    </citation>
    <scope>NUCLEOTIDE SEQUENCE [LARGE SCALE GENOMIC DNA]</scope>
    <source>
        <strain evidence="1">SQ_2022a</strain>
    </source>
</reference>
<accession>A0ACC0J1X9</accession>
<evidence type="ECO:0000313" key="2">
    <source>
        <dbReference type="Proteomes" id="UP001060215"/>
    </source>
</evidence>
<name>A0ACC0J1X9_9ERIC</name>
<keyword evidence="2" id="KW-1185">Reference proteome</keyword>
<gene>
    <name evidence="1" type="ORF">LOK49_LG01G00503</name>
</gene>
<organism evidence="1 2">
    <name type="scientific">Camellia lanceoleosa</name>
    <dbReference type="NCBI Taxonomy" id="1840588"/>
    <lineage>
        <taxon>Eukaryota</taxon>
        <taxon>Viridiplantae</taxon>
        <taxon>Streptophyta</taxon>
        <taxon>Embryophyta</taxon>
        <taxon>Tracheophyta</taxon>
        <taxon>Spermatophyta</taxon>
        <taxon>Magnoliopsida</taxon>
        <taxon>eudicotyledons</taxon>
        <taxon>Gunneridae</taxon>
        <taxon>Pentapetalae</taxon>
        <taxon>asterids</taxon>
        <taxon>Ericales</taxon>
        <taxon>Theaceae</taxon>
        <taxon>Camellia</taxon>
    </lineage>
</organism>
<sequence>MHNEVSVTNSGGPDESKEISMKNVAFADDSEVQCNIQSDGDVLMKEAPDLVNTINTDEMLSSVENCSSRDKIELENMGFTMVCPRSTAQNGRKRRIDVELQTEDQLDFNCFIKSPCERLRPRAAKDAKISGIDSNNMFEDKPAVKSVRKSSNDFLSRKNKKENKNVKGSHRCDLEGCLMKFQTKADLLLHKRNQCPHKGCGKKFSSHKYAVIHQRVHDDDRPRKCLWQGCTMTFKWAWARTEHLRVHTGERPYQCKVEGCGPTFRFVSDFSRHRWKTGHYVNVPT</sequence>
<evidence type="ECO:0000313" key="1">
    <source>
        <dbReference type="EMBL" id="KAI8031790.1"/>
    </source>
</evidence>
<comment type="caution">
    <text evidence="1">The sequence shown here is derived from an EMBL/GenBank/DDBJ whole genome shotgun (WGS) entry which is preliminary data.</text>
</comment>
<protein>
    <submittedName>
        <fullName evidence="1">Lysine-specific demethylase ELF6</fullName>
    </submittedName>
</protein>